<accession>A0A7J2U2Q9</accession>
<dbReference type="InterPro" id="IPR050319">
    <property type="entry name" value="ABC_transp_ATP-bind"/>
</dbReference>
<dbReference type="CDD" id="cd03257">
    <property type="entry name" value="ABC_NikE_OppD_transporters"/>
    <property type="match status" value="1"/>
</dbReference>
<dbReference type="GO" id="GO:0016887">
    <property type="term" value="F:ATP hydrolysis activity"/>
    <property type="evidence" value="ECO:0007669"/>
    <property type="project" value="InterPro"/>
</dbReference>
<dbReference type="NCBIfam" id="TIGR01727">
    <property type="entry name" value="oligo_HPY"/>
    <property type="match status" value="1"/>
</dbReference>
<dbReference type="InterPro" id="IPR013563">
    <property type="entry name" value="Oligopep_ABC_C"/>
</dbReference>
<evidence type="ECO:0000313" key="6">
    <source>
        <dbReference type="EMBL" id="HEM67041.1"/>
    </source>
</evidence>
<dbReference type="PROSITE" id="PS50893">
    <property type="entry name" value="ABC_TRANSPORTER_2"/>
    <property type="match status" value="1"/>
</dbReference>
<dbReference type="GO" id="GO:0015833">
    <property type="term" value="P:peptide transport"/>
    <property type="evidence" value="ECO:0007669"/>
    <property type="project" value="InterPro"/>
</dbReference>
<dbReference type="PROSITE" id="PS00211">
    <property type="entry name" value="ABC_TRANSPORTER_1"/>
    <property type="match status" value="1"/>
</dbReference>
<evidence type="ECO:0000259" key="5">
    <source>
        <dbReference type="PROSITE" id="PS50893"/>
    </source>
</evidence>
<comment type="similarity">
    <text evidence="1">Belongs to the ABC transporter superfamily.</text>
</comment>
<comment type="caution">
    <text evidence="6">The sequence shown here is derived from an EMBL/GenBank/DDBJ whole genome shotgun (WGS) entry which is preliminary data.</text>
</comment>
<proteinExistence type="inferred from homology"/>
<evidence type="ECO:0000256" key="3">
    <source>
        <dbReference type="ARBA" id="ARBA00022741"/>
    </source>
</evidence>
<dbReference type="InterPro" id="IPR003593">
    <property type="entry name" value="AAA+_ATPase"/>
</dbReference>
<dbReference type="SUPFAM" id="SSF52540">
    <property type="entry name" value="P-loop containing nucleoside triphosphate hydrolases"/>
    <property type="match status" value="1"/>
</dbReference>
<dbReference type="PANTHER" id="PTHR43776:SF7">
    <property type="entry name" value="D,D-DIPEPTIDE TRANSPORT ATP-BINDING PROTEIN DDPF-RELATED"/>
    <property type="match status" value="1"/>
</dbReference>
<dbReference type="InterPro" id="IPR003439">
    <property type="entry name" value="ABC_transporter-like_ATP-bd"/>
</dbReference>
<dbReference type="InterPro" id="IPR027417">
    <property type="entry name" value="P-loop_NTPase"/>
</dbReference>
<dbReference type="AlphaFoldDB" id="A0A7J2U2Q9"/>
<evidence type="ECO:0000256" key="1">
    <source>
        <dbReference type="ARBA" id="ARBA00005417"/>
    </source>
</evidence>
<protein>
    <submittedName>
        <fullName evidence="6">ABC transporter ATP-binding protein</fullName>
    </submittedName>
</protein>
<keyword evidence="4 6" id="KW-0067">ATP-binding</keyword>
<sequence length="324" mass="36066">MCVSLIEAKGIVVTFAIRKGLKKLPFNAVDNVDLEIEQGMIVGLLGESGSGKTTLGKVTLDLVKPTKGIVKFMGKDIRKMYKEDYRKYRLNVQYVPQDPYASLHPFKTTKDILMDIIKYHKLVHSDKEALELVSDTMIKVGLNPPEKYLNKYPFQLSGGERQRVSIARALLLKPMYIVADEPVTMLDASLKGAIVSTLKNAIQAMRTSLLFITHEITLLQYFGSQTKVLVMYLGRVVEQAPLGELLQNPLHPYTQALISAIPVADPKARASRKLLLRGSPPSPLSKPPGCPLSDRCPFVTEKCHKEEVVLKAISSKHLVACHLY</sequence>
<dbReference type="Pfam" id="PF00005">
    <property type="entry name" value="ABC_tran"/>
    <property type="match status" value="1"/>
</dbReference>
<organism evidence="6">
    <name type="scientific">Ignisphaera aggregans</name>
    <dbReference type="NCBI Taxonomy" id="334771"/>
    <lineage>
        <taxon>Archaea</taxon>
        <taxon>Thermoproteota</taxon>
        <taxon>Thermoprotei</taxon>
        <taxon>Desulfurococcales</taxon>
        <taxon>Desulfurococcaceae</taxon>
        <taxon>Ignisphaera</taxon>
    </lineage>
</organism>
<dbReference type="Pfam" id="PF08352">
    <property type="entry name" value="oligo_HPY"/>
    <property type="match status" value="1"/>
</dbReference>
<evidence type="ECO:0000256" key="4">
    <source>
        <dbReference type="ARBA" id="ARBA00022840"/>
    </source>
</evidence>
<gene>
    <name evidence="6" type="ORF">ENO26_05690</name>
</gene>
<name>A0A7J2U2Q9_9CREN</name>
<dbReference type="SMART" id="SM00382">
    <property type="entry name" value="AAA"/>
    <property type="match status" value="1"/>
</dbReference>
<keyword evidence="3" id="KW-0547">Nucleotide-binding</keyword>
<dbReference type="PANTHER" id="PTHR43776">
    <property type="entry name" value="TRANSPORT ATP-BINDING PROTEIN"/>
    <property type="match status" value="1"/>
</dbReference>
<keyword evidence="2" id="KW-0813">Transport</keyword>
<dbReference type="EMBL" id="DSEU01000040">
    <property type="protein sequence ID" value="HEM67041.1"/>
    <property type="molecule type" value="Genomic_DNA"/>
</dbReference>
<dbReference type="GO" id="GO:0005524">
    <property type="term" value="F:ATP binding"/>
    <property type="evidence" value="ECO:0007669"/>
    <property type="project" value="UniProtKB-KW"/>
</dbReference>
<evidence type="ECO:0000256" key="2">
    <source>
        <dbReference type="ARBA" id="ARBA00022448"/>
    </source>
</evidence>
<reference evidence="6" key="1">
    <citation type="journal article" date="2020" name="mSystems">
        <title>Genome- and Community-Level Interaction Insights into Carbon Utilization and Element Cycling Functions of Hydrothermarchaeota in Hydrothermal Sediment.</title>
        <authorList>
            <person name="Zhou Z."/>
            <person name="Liu Y."/>
            <person name="Xu W."/>
            <person name="Pan J."/>
            <person name="Luo Z.H."/>
            <person name="Li M."/>
        </authorList>
    </citation>
    <scope>NUCLEOTIDE SEQUENCE [LARGE SCALE GENOMIC DNA]</scope>
    <source>
        <strain evidence="6">SpSt-125</strain>
    </source>
</reference>
<dbReference type="GO" id="GO:0055085">
    <property type="term" value="P:transmembrane transport"/>
    <property type="evidence" value="ECO:0007669"/>
    <property type="project" value="UniProtKB-ARBA"/>
</dbReference>
<dbReference type="Gene3D" id="3.40.50.300">
    <property type="entry name" value="P-loop containing nucleotide triphosphate hydrolases"/>
    <property type="match status" value="1"/>
</dbReference>
<dbReference type="InterPro" id="IPR017871">
    <property type="entry name" value="ABC_transporter-like_CS"/>
</dbReference>
<feature type="domain" description="ABC transporter" evidence="5">
    <location>
        <begin position="6"/>
        <end position="258"/>
    </location>
</feature>